<comment type="caution">
    <text evidence="1">The sequence shown here is derived from an EMBL/GenBank/DDBJ whole genome shotgun (WGS) entry which is preliminary data.</text>
</comment>
<evidence type="ECO:0000313" key="1">
    <source>
        <dbReference type="EMBL" id="KKL58789.1"/>
    </source>
</evidence>
<gene>
    <name evidence="1" type="ORF">LCGC14_2221810</name>
</gene>
<proteinExistence type="predicted"/>
<organism evidence="1">
    <name type="scientific">marine sediment metagenome</name>
    <dbReference type="NCBI Taxonomy" id="412755"/>
    <lineage>
        <taxon>unclassified sequences</taxon>
        <taxon>metagenomes</taxon>
        <taxon>ecological metagenomes</taxon>
    </lineage>
</organism>
<protein>
    <recommendedName>
        <fullName evidence="2">Lipoprotein</fullName>
    </recommendedName>
</protein>
<reference evidence="1" key="1">
    <citation type="journal article" date="2015" name="Nature">
        <title>Complex archaea that bridge the gap between prokaryotes and eukaryotes.</title>
        <authorList>
            <person name="Spang A."/>
            <person name="Saw J.H."/>
            <person name="Jorgensen S.L."/>
            <person name="Zaremba-Niedzwiedzka K."/>
            <person name="Martijn J."/>
            <person name="Lind A.E."/>
            <person name="van Eijk R."/>
            <person name="Schleper C."/>
            <person name="Guy L."/>
            <person name="Ettema T.J."/>
        </authorList>
    </citation>
    <scope>NUCLEOTIDE SEQUENCE</scope>
</reference>
<accession>A0A0F9DAW1</accession>
<dbReference type="AlphaFoldDB" id="A0A0F9DAW1"/>
<sequence>MKFLPAAILVVLIFGCASEPTYIEQLNTRPTPTTAGQLRQECDWINLEIARMQNIAQYGATTQYALYYQMAARTNIAALRNRSTNIGCRYR</sequence>
<evidence type="ECO:0008006" key="2">
    <source>
        <dbReference type="Google" id="ProtNLM"/>
    </source>
</evidence>
<dbReference type="EMBL" id="LAZR01029699">
    <property type="protein sequence ID" value="KKL58789.1"/>
    <property type="molecule type" value="Genomic_DNA"/>
</dbReference>
<name>A0A0F9DAW1_9ZZZZ</name>
<dbReference type="PROSITE" id="PS51257">
    <property type="entry name" value="PROKAR_LIPOPROTEIN"/>
    <property type="match status" value="1"/>
</dbReference>